<feature type="domain" description="E3 ubiquitin-protein ligase RNF126-like zinc-ribbon" evidence="8">
    <location>
        <begin position="13"/>
        <end position="41"/>
    </location>
</feature>
<gene>
    <name evidence="9" type="ORF">NDI56_20840</name>
</gene>
<dbReference type="EC" id="2.3.2.27" evidence="2"/>
<dbReference type="InterPro" id="IPR039525">
    <property type="entry name" value="RNF126-like_zinc-ribbon"/>
</dbReference>
<evidence type="ECO:0000313" key="10">
    <source>
        <dbReference type="Proteomes" id="UP001259659"/>
    </source>
</evidence>
<sequence>MTHNTPDGTCERRLWCNHCQLSVAASTDDGEPTCPACGSEFRE</sequence>
<comment type="catalytic activity">
    <reaction evidence="1">
        <text>S-ubiquitinyl-[E2 ubiquitin-conjugating enzyme]-L-cysteine + [acceptor protein]-L-lysine = [E2 ubiquitin-conjugating enzyme]-L-cysteine + N(6)-ubiquitinyl-[acceptor protein]-L-lysine.</text>
        <dbReference type="EC" id="2.3.2.27"/>
    </reaction>
</comment>
<comment type="caution">
    <text evidence="9">The sequence shown here is derived from an EMBL/GenBank/DDBJ whole genome shotgun (WGS) entry which is preliminary data.</text>
</comment>
<organism evidence="9 10">
    <name type="scientific">Haloarcula saliterrae</name>
    <dbReference type="NCBI Taxonomy" id="2950534"/>
    <lineage>
        <taxon>Archaea</taxon>
        <taxon>Methanobacteriati</taxon>
        <taxon>Methanobacteriota</taxon>
        <taxon>Stenosarchaea group</taxon>
        <taxon>Halobacteria</taxon>
        <taxon>Halobacteriales</taxon>
        <taxon>Haloarculaceae</taxon>
        <taxon>Haloarcula</taxon>
    </lineage>
</organism>
<keyword evidence="4" id="KW-0479">Metal-binding</keyword>
<evidence type="ECO:0000256" key="2">
    <source>
        <dbReference type="ARBA" id="ARBA00012483"/>
    </source>
</evidence>
<accession>A0ABU2FHW3</accession>
<protein>
    <recommendedName>
        <fullName evidence="2">RING-type E3 ubiquitin transferase</fullName>
        <ecNumber evidence="2">2.3.2.27</ecNumber>
    </recommendedName>
</protein>
<dbReference type="RefSeq" id="WP_310921705.1">
    <property type="nucleotide sequence ID" value="NZ_JAMQON010000009.1"/>
</dbReference>
<evidence type="ECO:0000256" key="3">
    <source>
        <dbReference type="ARBA" id="ARBA00022679"/>
    </source>
</evidence>
<keyword evidence="5" id="KW-0863">Zinc-finger</keyword>
<dbReference type="Pfam" id="PF14369">
    <property type="entry name" value="Zn_ribbon_19"/>
    <property type="match status" value="1"/>
</dbReference>
<evidence type="ECO:0000256" key="4">
    <source>
        <dbReference type="ARBA" id="ARBA00022723"/>
    </source>
</evidence>
<evidence type="ECO:0000256" key="5">
    <source>
        <dbReference type="ARBA" id="ARBA00022771"/>
    </source>
</evidence>
<dbReference type="Proteomes" id="UP001259659">
    <property type="component" value="Unassembled WGS sequence"/>
</dbReference>
<proteinExistence type="predicted"/>
<evidence type="ECO:0000259" key="8">
    <source>
        <dbReference type="Pfam" id="PF14369"/>
    </source>
</evidence>
<evidence type="ECO:0000256" key="7">
    <source>
        <dbReference type="ARBA" id="ARBA00022833"/>
    </source>
</evidence>
<evidence type="ECO:0000313" key="9">
    <source>
        <dbReference type="EMBL" id="MDS0261855.1"/>
    </source>
</evidence>
<dbReference type="EMBL" id="JAMQON010000009">
    <property type="protein sequence ID" value="MDS0261855.1"/>
    <property type="molecule type" value="Genomic_DNA"/>
</dbReference>
<keyword evidence="6" id="KW-0833">Ubl conjugation pathway</keyword>
<keyword evidence="10" id="KW-1185">Reference proteome</keyword>
<keyword evidence="7" id="KW-0862">Zinc</keyword>
<name>A0ABU2FHW3_9EURY</name>
<keyword evidence="3" id="KW-0808">Transferase</keyword>
<reference evidence="9 10" key="1">
    <citation type="submission" date="2022-06" db="EMBL/GenBank/DDBJ databases">
        <title>Haloarcula sp. a new haloarchaeum isolate from saline soil.</title>
        <authorList>
            <person name="Strakova D."/>
            <person name="Galisteo C."/>
            <person name="Sanchez-Porro C."/>
            <person name="Ventosa A."/>
        </authorList>
    </citation>
    <scope>NUCLEOTIDE SEQUENCE [LARGE SCALE GENOMIC DNA]</scope>
    <source>
        <strain evidence="9 10">S1CR25-12</strain>
    </source>
</reference>
<evidence type="ECO:0000256" key="1">
    <source>
        <dbReference type="ARBA" id="ARBA00000900"/>
    </source>
</evidence>
<evidence type="ECO:0000256" key="6">
    <source>
        <dbReference type="ARBA" id="ARBA00022786"/>
    </source>
</evidence>